<proteinExistence type="predicted"/>
<dbReference type="SUPFAM" id="SSF53187">
    <property type="entry name" value="Zn-dependent exopeptidases"/>
    <property type="match status" value="1"/>
</dbReference>
<evidence type="ECO:0000256" key="1">
    <source>
        <dbReference type="ARBA" id="ARBA00022801"/>
    </source>
</evidence>
<dbReference type="EMBL" id="JBHSHC010000112">
    <property type="protein sequence ID" value="MFC4768750.1"/>
    <property type="molecule type" value="Genomic_DNA"/>
</dbReference>
<dbReference type="Pfam" id="PF01520">
    <property type="entry name" value="Amidase_3"/>
    <property type="match status" value="1"/>
</dbReference>
<dbReference type="PANTHER" id="PTHR30404:SF0">
    <property type="entry name" value="N-ACETYLMURAMOYL-L-ALANINE AMIDASE AMIC"/>
    <property type="match status" value="1"/>
</dbReference>
<name>A0ABV9Q3W0_9BACL</name>
<accession>A0ABV9Q3W0</accession>
<evidence type="ECO:0000313" key="3">
    <source>
        <dbReference type="EMBL" id="MFC4768750.1"/>
    </source>
</evidence>
<dbReference type="CDD" id="cd02696">
    <property type="entry name" value="MurNAc-LAA"/>
    <property type="match status" value="1"/>
</dbReference>
<dbReference type="SMART" id="SM00646">
    <property type="entry name" value="Ami_3"/>
    <property type="match status" value="1"/>
</dbReference>
<protein>
    <submittedName>
        <fullName evidence="3">N-acetylmuramoyl-L-alanine amidase</fullName>
    </submittedName>
</protein>
<reference evidence="4" key="1">
    <citation type="journal article" date="2019" name="Int. J. Syst. Evol. Microbiol.">
        <title>The Global Catalogue of Microorganisms (GCM) 10K type strain sequencing project: providing services to taxonomists for standard genome sequencing and annotation.</title>
        <authorList>
            <consortium name="The Broad Institute Genomics Platform"/>
            <consortium name="The Broad Institute Genome Sequencing Center for Infectious Disease"/>
            <person name="Wu L."/>
            <person name="Ma J."/>
        </authorList>
    </citation>
    <scope>NUCLEOTIDE SEQUENCE [LARGE SCALE GENOMIC DNA]</scope>
    <source>
        <strain evidence="4">WYCCWR 12678</strain>
    </source>
</reference>
<dbReference type="RefSeq" id="WP_380026695.1">
    <property type="nucleotide sequence ID" value="NZ_JBHSHC010000112.1"/>
</dbReference>
<dbReference type="Proteomes" id="UP001596002">
    <property type="component" value="Unassembled WGS sequence"/>
</dbReference>
<dbReference type="Gene3D" id="3.40.630.40">
    <property type="entry name" value="Zn-dependent exopeptidases"/>
    <property type="match status" value="1"/>
</dbReference>
<evidence type="ECO:0000259" key="2">
    <source>
        <dbReference type="SMART" id="SM00646"/>
    </source>
</evidence>
<gene>
    <name evidence="3" type="ORF">ACFO8Q_15500</name>
</gene>
<evidence type="ECO:0000313" key="4">
    <source>
        <dbReference type="Proteomes" id="UP001596002"/>
    </source>
</evidence>
<sequence length="222" mass="24842">MKVCIDPGHGGSDPGAVGNGLRECDLTLNVALKLRDILLSDDRFQVVMTRTSDVFVDLSERARIANRENCDFFVSIHFNAFNGKAYGTEVLDYNGTGIGRVVGQTFVDILEAEEGLYDRGVKATHSTFAVIRETKCPAIITESCFIDSASDIQHFDTSEEREKLARYHYRAICAGFGMEPKQEATKPKICYYVTGGFGEGSKASQEFETFMRSKGWYYDKKY</sequence>
<dbReference type="InterPro" id="IPR050695">
    <property type="entry name" value="N-acetylmuramoyl_amidase_3"/>
</dbReference>
<keyword evidence="1" id="KW-0378">Hydrolase</keyword>
<dbReference type="InterPro" id="IPR002508">
    <property type="entry name" value="MurNAc-LAA_cat"/>
</dbReference>
<keyword evidence="4" id="KW-1185">Reference proteome</keyword>
<comment type="caution">
    <text evidence="3">The sequence shown here is derived from an EMBL/GenBank/DDBJ whole genome shotgun (WGS) entry which is preliminary data.</text>
</comment>
<feature type="domain" description="MurNAc-LAA" evidence="2">
    <location>
        <begin position="62"/>
        <end position="173"/>
    </location>
</feature>
<dbReference type="PANTHER" id="PTHR30404">
    <property type="entry name" value="N-ACETYLMURAMOYL-L-ALANINE AMIDASE"/>
    <property type="match status" value="1"/>
</dbReference>
<organism evidence="3 4">
    <name type="scientific">Effusibacillus consociatus</name>
    <dbReference type="NCBI Taxonomy" id="1117041"/>
    <lineage>
        <taxon>Bacteria</taxon>
        <taxon>Bacillati</taxon>
        <taxon>Bacillota</taxon>
        <taxon>Bacilli</taxon>
        <taxon>Bacillales</taxon>
        <taxon>Alicyclobacillaceae</taxon>
        <taxon>Effusibacillus</taxon>
    </lineage>
</organism>